<comment type="caution">
    <text evidence="1">The sequence shown here is derived from an EMBL/GenBank/DDBJ whole genome shotgun (WGS) entry which is preliminary data.</text>
</comment>
<accession>A0A087RPU8</accession>
<keyword evidence="2" id="KW-1185">Reference proteome</keyword>
<feature type="non-terminal residue" evidence="1">
    <location>
        <position position="1"/>
    </location>
</feature>
<feature type="non-terminal residue" evidence="1">
    <location>
        <position position="111"/>
    </location>
</feature>
<proteinExistence type="predicted"/>
<dbReference type="Pfam" id="PF13549">
    <property type="entry name" value="ATP-grasp_5"/>
    <property type="match status" value="1"/>
</dbReference>
<name>A0A087RPU8_9ARCH</name>
<dbReference type="Proteomes" id="UP000029386">
    <property type="component" value="Unassembled WGS sequence"/>
</dbReference>
<evidence type="ECO:0000313" key="2">
    <source>
        <dbReference type="Proteomes" id="UP000029386"/>
    </source>
</evidence>
<reference evidence="1 2" key="1">
    <citation type="submission" date="2014-06" db="EMBL/GenBank/DDBJ databases">
        <authorList>
            <person name="Ngugi D.K."/>
            <person name="Blom J."/>
            <person name="Alam I."/>
            <person name="Rashid M."/>
            <person name="Baalawi W."/>
            <person name="Zhang G."/>
            <person name="Hikmawan T."/>
            <person name="Guan Y."/>
            <person name="Antunes A."/>
            <person name="Siam R."/>
            <person name="El-Dorry H."/>
            <person name="Bajic V."/>
            <person name="Stingl U."/>
        </authorList>
    </citation>
    <scope>NUCLEOTIDE SEQUENCE [LARGE SCALE GENOMIC DNA]</scope>
    <source>
        <strain evidence="1">SCGC AAA799-D11</strain>
    </source>
</reference>
<evidence type="ECO:0000313" key="1">
    <source>
        <dbReference type="EMBL" id="KFM15502.1"/>
    </source>
</evidence>
<dbReference type="AlphaFoldDB" id="A0A087RPU8"/>
<gene>
    <name evidence="1" type="primary">radA</name>
    <name evidence="1" type="ORF">AAA799D11_01253</name>
</gene>
<dbReference type="EMBL" id="JOSY01000053">
    <property type="protein sequence ID" value="KFM15502.1"/>
    <property type="molecule type" value="Genomic_DNA"/>
</dbReference>
<organism evidence="1 2">
    <name type="scientific">Marine Group I thaumarchaeote SCGC AAA799-D11</name>
    <dbReference type="NCBI Taxonomy" id="1502291"/>
    <lineage>
        <taxon>Archaea</taxon>
        <taxon>Nitrososphaerota</taxon>
        <taxon>Marine Group I</taxon>
    </lineage>
</organism>
<sequence>VARAYNSAHQTLILEEAGPIIEENNIKLIVGIQNDSQFGPIIMVGMGGIMTEVMKDVAKLTETFTNLLTKIQTIAEKVQNNNGTIIFVGAVDEEGNATGIKNLVKKEMNVD</sequence>
<dbReference type="STRING" id="1502291.AAA799D11_01253"/>
<dbReference type="Gene3D" id="3.30.470.20">
    <property type="entry name" value="ATP-grasp fold, B domain"/>
    <property type="match status" value="1"/>
</dbReference>
<protein>
    <submittedName>
        <fullName evidence="1">DNA repair protein</fullName>
    </submittedName>
</protein>